<dbReference type="RefSeq" id="WP_378261126.1">
    <property type="nucleotide sequence ID" value="NZ_JBHUKR010000004.1"/>
</dbReference>
<dbReference type="CDD" id="cd11614">
    <property type="entry name" value="SAF_CpaB_FlgA_like"/>
    <property type="match status" value="1"/>
</dbReference>
<accession>A0ABW5FNH9</accession>
<comment type="caution">
    <text evidence="2">The sequence shown here is derived from an EMBL/GenBank/DDBJ whole genome shotgun (WGS) entry which is preliminary data.</text>
</comment>
<name>A0ABW5FNH9_9PSEU</name>
<evidence type="ECO:0000313" key="3">
    <source>
        <dbReference type="Proteomes" id="UP001597417"/>
    </source>
</evidence>
<dbReference type="InterPro" id="IPR013974">
    <property type="entry name" value="SAF"/>
</dbReference>
<feature type="domain" description="SAF" evidence="1">
    <location>
        <begin position="111"/>
        <end position="174"/>
    </location>
</feature>
<dbReference type="EMBL" id="JBHUKR010000004">
    <property type="protein sequence ID" value="MFD2415382.1"/>
    <property type="molecule type" value="Genomic_DNA"/>
</dbReference>
<proteinExistence type="predicted"/>
<dbReference type="SMART" id="SM00858">
    <property type="entry name" value="SAF"/>
    <property type="match status" value="1"/>
</dbReference>
<protein>
    <submittedName>
        <fullName evidence="2">SAF domain-containing protein</fullName>
    </submittedName>
</protein>
<dbReference type="Proteomes" id="UP001597417">
    <property type="component" value="Unassembled WGS sequence"/>
</dbReference>
<reference evidence="3" key="1">
    <citation type="journal article" date="2019" name="Int. J. Syst. Evol. Microbiol.">
        <title>The Global Catalogue of Microorganisms (GCM) 10K type strain sequencing project: providing services to taxonomists for standard genome sequencing and annotation.</title>
        <authorList>
            <consortium name="The Broad Institute Genomics Platform"/>
            <consortium name="The Broad Institute Genome Sequencing Center for Infectious Disease"/>
            <person name="Wu L."/>
            <person name="Ma J."/>
        </authorList>
    </citation>
    <scope>NUCLEOTIDE SEQUENCE [LARGE SCALE GENOMIC DNA]</scope>
    <source>
        <strain evidence="3">CGMCC 4.7645</strain>
    </source>
</reference>
<sequence>MCADYLLECQHIEDIATEPDWIALSSAAWCRHCQTQRAVVEIIDPNDSYLPPRARPQATERLVEDRAATTALKLLSNLRGREYGRRVGFVAMTAVTGSSIGAALAMHDARKPVVVLTRGMGALEALTASDLATVDIVPTRYVHAIGGEKKDELVGYVVVRQLARGSLLTFDDLSGSKQPAPGVQLVAGRIPSTLGDWKP</sequence>
<keyword evidence="3" id="KW-1185">Reference proteome</keyword>
<evidence type="ECO:0000259" key="1">
    <source>
        <dbReference type="SMART" id="SM00858"/>
    </source>
</evidence>
<evidence type="ECO:0000313" key="2">
    <source>
        <dbReference type="EMBL" id="MFD2415382.1"/>
    </source>
</evidence>
<gene>
    <name evidence="2" type="ORF">ACFSXZ_03470</name>
</gene>
<organism evidence="2 3">
    <name type="scientific">Amycolatopsis pigmentata</name>
    <dbReference type="NCBI Taxonomy" id="450801"/>
    <lineage>
        <taxon>Bacteria</taxon>
        <taxon>Bacillati</taxon>
        <taxon>Actinomycetota</taxon>
        <taxon>Actinomycetes</taxon>
        <taxon>Pseudonocardiales</taxon>
        <taxon>Pseudonocardiaceae</taxon>
        <taxon>Amycolatopsis</taxon>
    </lineage>
</organism>
<dbReference type="Pfam" id="PF08666">
    <property type="entry name" value="SAF"/>
    <property type="match status" value="1"/>
</dbReference>